<gene>
    <name evidence="2" type="ORF">XAT740_LOCUS49268</name>
</gene>
<keyword evidence="3" id="KW-1185">Reference proteome</keyword>
<dbReference type="AlphaFoldDB" id="A0A816BS70"/>
<comment type="caution">
    <text evidence="2">The sequence shown here is derived from an EMBL/GenBank/DDBJ whole genome shotgun (WGS) entry which is preliminary data.</text>
</comment>
<organism evidence="2 3">
    <name type="scientific">Adineta ricciae</name>
    <name type="common">Rotifer</name>
    <dbReference type="NCBI Taxonomy" id="249248"/>
    <lineage>
        <taxon>Eukaryota</taxon>
        <taxon>Metazoa</taxon>
        <taxon>Spiralia</taxon>
        <taxon>Gnathifera</taxon>
        <taxon>Rotifera</taxon>
        <taxon>Eurotatoria</taxon>
        <taxon>Bdelloidea</taxon>
        <taxon>Adinetida</taxon>
        <taxon>Adinetidae</taxon>
        <taxon>Adineta</taxon>
    </lineage>
</organism>
<feature type="signal peptide" evidence="1">
    <location>
        <begin position="1"/>
        <end position="18"/>
    </location>
</feature>
<feature type="chain" id="PRO_5032301252" evidence="1">
    <location>
        <begin position="19"/>
        <end position="198"/>
    </location>
</feature>
<dbReference type="Proteomes" id="UP000663828">
    <property type="component" value="Unassembled WGS sequence"/>
</dbReference>
<evidence type="ECO:0000313" key="2">
    <source>
        <dbReference type="EMBL" id="CAF1613783.1"/>
    </source>
</evidence>
<protein>
    <submittedName>
        <fullName evidence="2">Uncharacterized protein</fullName>
    </submittedName>
</protein>
<sequence>MNSFSNIILIVCIGSVLTNEPITYVNTKSSDGILTHCYPPKYYIKLQNPSHFEYTGGSNRIFVQVPGLVLSFHHQTPMLYEIHFHGECRIDSQRSWLFLRIRVDGNLIMGNSLVPNMANDTLMDGTSLHSNANTAEAAFPCSKIDWIYLSAGTHVVDVVARLANSGRIAGGSLKIKLTQFDSANDINLPIMTPQTRAA</sequence>
<name>A0A816BS70_ADIRI</name>
<accession>A0A816BS70</accession>
<dbReference type="EMBL" id="CAJNOR010007255">
    <property type="protein sequence ID" value="CAF1613783.1"/>
    <property type="molecule type" value="Genomic_DNA"/>
</dbReference>
<evidence type="ECO:0000313" key="3">
    <source>
        <dbReference type="Proteomes" id="UP000663828"/>
    </source>
</evidence>
<proteinExistence type="predicted"/>
<evidence type="ECO:0000256" key="1">
    <source>
        <dbReference type="SAM" id="SignalP"/>
    </source>
</evidence>
<reference evidence="2" key="1">
    <citation type="submission" date="2021-02" db="EMBL/GenBank/DDBJ databases">
        <authorList>
            <person name="Nowell W R."/>
        </authorList>
    </citation>
    <scope>NUCLEOTIDE SEQUENCE</scope>
</reference>
<keyword evidence="1" id="KW-0732">Signal</keyword>